<gene>
    <name evidence="1" type="ORF">M378DRAFT_392412</name>
</gene>
<name>A0A0C2THW6_AMAMK</name>
<protein>
    <submittedName>
        <fullName evidence="1">Uncharacterized protein</fullName>
    </submittedName>
</protein>
<reference evidence="1 2" key="1">
    <citation type="submission" date="2014-04" db="EMBL/GenBank/DDBJ databases">
        <title>Evolutionary Origins and Diversification of the Mycorrhizal Mutualists.</title>
        <authorList>
            <consortium name="DOE Joint Genome Institute"/>
            <consortium name="Mycorrhizal Genomics Consortium"/>
            <person name="Kohler A."/>
            <person name="Kuo A."/>
            <person name="Nagy L.G."/>
            <person name="Floudas D."/>
            <person name="Copeland A."/>
            <person name="Barry K.W."/>
            <person name="Cichocki N."/>
            <person name="Veneault-Fourrey C."/>
            <person name="LaButti K."/>
            <person name="Lindquist E.A."/>
            <person name="Lipzen A."/>
            <person name="Lundell T."/>
            <person name="Morin E."/>
            <person name="Murat C."/>
            <person name="Riley R."/>
            <person name="Ohm R."/>
            <person name="Sun H."/>
            <person name="Tunlid A."/>
            <person name="Henrissat B."/>
            <person name="Grigoriev I.V."/>
            <person name="Hibbett D.S."/>
            <person name="Martin F."/>
        </authorList>
    </citation>
    <scope>NUCLEOTIDE SEQUENCE [LARGE SCALE GENOMIC DNA]</scope>
    <source>
        <strain evidence="1 2">Koide BX008</strain>
    </source>
</reference>
<dbReference type="EMBL" id="KN818236">
    <property type="protein sequence ID" value="KIL66519.1"/>
    <property type="molecule type" value="Genomic_DNA"/>
</dbReference>
<evidence type="ECO:0000313" key="2">
    <source>
        <dbReference type="Proteomes" id="UP000054549"/>
    </source>
</evidence>
<evidence type="ECO:0000313" key="1">
    <source>
        <dbReference type="EMBL" id="KIL66519.1"/>
    </source>
</evidence>
<sequence>MPRESVEEAASIQKVSKRCFHRLNARFEIMIRERILPPKTRKGILPPISLVLLILNSTSIQRELKPRHGLHEGHKRL</sequence>
<dbReference type="HOGENOM" id="CLU_2637557_0_0_1"/>
<dbReference type="Proteomes" id="UP000054549">
    <property type="component" value="Unassembled WGS sequence"/>
</dbReference>
<dbReference type="InParanoid" id="A0A0C2THW6"/>
<accession>A0A0C2THW6</accession>
<keyword evidence="2" id="KW-1185">Reference proteome</keyword>
<proteinExistence type="predicted"/>
<dbReference type="AlphaFoldDB" id="A0A0C2THW6"/>
<organism evidence="1 2">
    <name type="scientific">Amanita muscaria (strain Koide BX008)</name>
    <dbReference type="NCBI Taxonomy" id="946122"/>
    <lineage>
        <taxon>Eukaryota</taxon>
        <taxon>Fungi</taxon>
        <taxon>Dikarya</taxon>
        <taxon>Basidiomycota</taxon>
        <taxon>Agaricomycotina</taxon>
        <taxon>Agaricomycetes</taxon>
        <taxon>Agaricomycetidae</taxon>
        <taxon>Agaricales</taxon>
        <taxon>Pluteineae</taxon>
        <taxon>Amanitaceae</taxon>
        <taxon>Amanita</taxon>
    </lineage>
</organism>